<organism evidence="4 5">
    <name type="scientific">Actinobaculum massiliense ACS-171-V-Col2</name>
    <dbReference type="NCBI Taxonomy" id="883066"/>
    <lineage>
        <taxon>Bacteria</taxon>
        <taxon>Bacillati</taxon>
        <taxon>Actinomycetota</taxon>
        <taxon>Actinomycetes</taxon>
        <taxon>Actinomycetales</taxon>
        <taxon>Actinomycetaceae</taxon>
        <taxon>Actinobaculum</taxon>
    </lineage>
</organism>
<accession>K9EBX4</accession>
<evidence type="ECO:0000313" key="5">
    <source>
        <dbReference type="Proteomes" id="UP000009888"/>
    </source>
</evidence>
<evidence type="ECO:0000256" key="2">
    <source>
        <dbReference type="ARBA" id="ARBA00022679"/>
    </source>
</evidence>
<evidence type="ECO:0000313" key="4">
    <source>
        <dbReference type="EMBL" id="EKU94769.1"/>
    </source>
</evidence>
<dbReference type="PANTHER" id="PTHR45947:SF3">
    <property type="entry name" value="SULFOQUINOVOSYL TRANSFERASE SQD2"/>
    <property type="match status" value="1"/>
</dbReference>
<keyword evidence="2" id="KW-0808">Transferase</keyword>
<dbReference type="Pfam" id="PF13439">
    <property type="entry name" value="Glyco_transf_4"/>
    <property type="match status" value="1"/>
</dbReference>
<dbReference type="AlphaFoldDB" id="K9EBX4"/>
<dbReference type="Gene3D" id="3.40.50.2000">
    <property type="entry name" value="Glycogen Phosphorylase B"/>
    <property type="match status" value="3"/>
</dbReference>
<gene>
    <name evidence="4" type="ORF">HMPREF9233_01223</name>
</gene>
<keyword evidence="1" id="KW-0328">Glycosyltransferase</keyword>
<dbReference type="PATRIC" id="fig|883066.3.peg.1282"/>
<dbReference type="eggNOG" id="COG0438">
    <property type="taxonomic scope" value="Bacteria"/>
</dbReference>
<evidence type="ECO:0000256" key="1">
    <source>
        <dbReference type="ARBA" id="ARBA00022676"/>
    </source>
</evidence>
<dbReference type="InterPro" id="IPR028098">
    <property type="entry name" value="Glyco_trans_4-like_N"/>
</dbReference>
<comment type="caution">
    <text evidence="4">The sequence shown here is derived from an EMBL/GenBank/DDBJ whole genome shotgun (WGS) entry which is preliminary data.</text>
</comment>
<proteinExistence type="predicted"/>
<dbReference type="EMBL" id="AGWL01000007">
    <property type="protein sequence ID" value="EKU94769.1"/>
    <property type="molecule type" value="Genomic_DNA"/>
</dbReference>
<dbReference type="InterPro" id="IPR050194">
    <property type="entry name" value="Glycosyltransferase_grp1"/>
</dbReference>
<protein>
    <recommendedName>
        <fullName evidence="3">Glycosyltransferase subfamily 4-like N-terminal domain-containing protein</fullName>
    </recommendedName>
</protein>
<reference evidence="4 5" key="1">
    <citation type="submission" date="2012-09" db="EMBL/GenBank/DDBJ databases">
        <title>The Genome Sequence of Actinobaculum massiliae ACS-171-V-COL2.</title>
        <authorList>
            <consortium name="The Broad Institute Genome Sequencing Platform"/>
            <person name="Earl A."/>
            <person name="Ward D."/>
            <person name="Feldgarden M."/>
            <person name="Gevers D."/>
            <person name="Saerens B."/>
            <person name="Vaneechoutte M."/>
            <person name="Walker B."/>
            <person name="Young S.K."/>
            <person name="Zeng Q."/>
            <person name="Gargeya S."/>
            <person name="Fitzgerald M."/>
            <person name="Haas B."/>
            <person name="Abouelleil A."/>
            <person name="Alvarado L."/>
            <person name="Arachchi H.M."/>
            <person name="Berlin A."/>
            <person name="Chapman S.B."/>
            <person name="Goldberg J."/>
            <person name="Griggs A."/>
            <person name="Gujja S."/>
            <person name="Hansen M."/>
            <person name="Howarth C."/>
            <person name="Imamovic A."/>
            <person name="Larimer J."/>
            <person name="McCowen C."/>
            <person name="Montmayeur A."/>
            <person name="Murphy C."/>
            <person name="Neiman D."/>
            <person name="Pearson M."/>
            <person name="Priest M."/>
            <person name="Roberts A."/>
            <person name="Saif S."/>
            <person name="Shea T."/>
            <person name="Sisk P."/>
            <person name="Sykes S."/>
            <person name="Wortman J."/>
            <person name="Nusbaum C."/>
            <person name="Birren B."/>
        </authorList>
    </citation>
    <scope>NUCLEOTIDE SEQUENCE [LARGE SCALE GENOMIC DNA]</scope>
    <source>
        <strain evidence="5">ACS-171-V-Col2</strain>
    </source>
</reference>
<keyword evidence="5" id="KW-1185">Reference proteome</keyword>
<evidence type="ECO:0000259" key="3">
    <source>
        <dbReference type="Pfam" id="PF13439"/>
    </source>
</evidence>
<dbReference type="HOGENOM" id="CLU_342471_0_0_11"/>
<sequence>MQVSAHYPPDFVSGGTLIPQRFARAARDRGHDAYVFAGNLKDLQPLETSDSFDDGIQVRWVGVDGFLAWHSEKNYDNPAVAKLFEDYISEVKPDLVHFHSIQTLGTQCLSIARKAGCAVVVTMHDFWWICPKQFLLGPDDEPISPAVDCAYVDWGVTSEWLEHRSQSMRSALADADLILAPSQIAADVFLANGVPRQKLRVNENGIDGASEAESVQRTIGSGVRFMYTGGNNLSKGYGILREAANQARVPVGTTLDLYRSSDAGFPDWATSRPAYGRDELAATFAQHDVLILPSIGRESHSIVTREALASGMAVIATASFGPEEAIEDGVNGLIIPPDDPSALADAIEKVSNREIAQKLISGSGGSRLVTVAEQVEQVFEYYTEVLAQRERVADPVVPAIQQLIRKVVFVIGIQGAPARYRAHLPAEALAKWGIESEVLNYRDPSLPAQVLAADAVVFYRVPATDQILDLIGKIRACDSNIPILGDIDDLIFDPSIEPLLENLDRLTPDERDLWRRGIYRYRTTLEHCDYFIGSTQTITAEGSRLLEVPAQRFPNGIGEILAKLSDRAAKQERAKGPLRIGYFSGTDTHDADWQSIEEAVCEVLKRFEDVELWLGGFVEPSARMRPFQNRLVRVPFQEWTQLPKVLRDVDINLAPLTKGGRSDIFNEAKSAIKWLEAALVLTPTVATPTQPFREAIEHGKTGFLADTTEEWVEAMVKLLEDEQLRKKVAFRARREALLDLSPALQGELYRNILTAAWRHVSQHGHKEASNFSFVADNEPFSELDSWVEPYEFDFTFPPRSRIKRLVRNAIHSWRVEGPKGFMRRVGSKLRLTSMP</sequence>
<dbReference type="PANTHER" id="PTHR45947">
    <property type="entry name" value="SULFOQUINOVOSYL TRANSFERASE SQD2"/>
    <property type="match status" value="1"/>
</dbReference>
<name>K9EBX4_9ACTO</name>
<dbReference type="GO" id="GO:0016757">
    <property type="term" value="F:glycosyltransferase activity"/>
    <property type="evidence" value="ECO:0007669"/>
    <property type="project" value="UniProtKB-KW"/>
</dbReference>
<feature type="domain" description="Glycosyltransferase subfamily 4-like N-terminal" evidence="3">
    <location>
        <begin position="21"/>
        <end position="207"/>
    </location>
</feature>
<dbReference type="Pfam" id="PF13692">
    <property type="entry name" value="Glyco_trans_1_4"/>
    <property type="match status" value="2"/>
</dbReference>
<dbReference type="SUPFAM" id="SSF53756">
    <property type="entry name" value="UDP-Glycosyltransferase/glycogen phosphorylase"/>
    <property type="match status" value="2"/>
</dbReference>
<dbReference type="Proteomes" id="UP000009888">
    <property type="component" value="Unassembled WGS sequence"/>
</dbReference>
<dbReference type="STRING" id="202789.GCA_001457435_00892"/>
<dbReference type="CDD" id="cd03801">
    <property type="entry name" value="GT4_PimA-like"/>
    <property type="match status" value="1"/>
</dbReference>
<dbReference type="GO" id="GO:1901137">
    <property type="term" value="P:carbohydrate derivative biosynthetic process"/>
    <property type="evidence" value="ECO:0007669"/>
    <property type="project" value="UniProtKB-ARBA"/>
</dbReference>